<dbReference type="GO" id="GO:0005886">
    <property type="term" value="C:plasma membrane"/>
    <property type="evidence" value="ECO:0007669"/>
    <property type="project" value="UniProtKB-SubCell"/>
</dbReference>
<feature type="transmembrane region" description="Helical" evidence="1">
    <location>
        <begin position="78"/>
        <end position="100"/>
    </location>
</feature>
<gene>
    <name evidence="2" type="ORF">DesyoDRAFT_3889</name>
</gene>
<evidence type="ECO:0008006" key="4">
    <source>
        <dbReference type="Google" id="ProtNLM"/>
    </source>
</evidence>
<dbReference type="AlphaFoldDB" id="H5XX03"/>
<dbReference type="HOGENOM" id="CLU_064090_1_0_9"/>
<dbReference type="RefSeq" id="WP_007785493.1">
    <property type="nucleotide sequence ID" value="NZ_CM001441.1"/>
</dbReference>
<evidence type="ECO:0000313" key="2">
    <source>
        <dbReference type="EMBL" id="EHQ90871.1"/>
    </source>
</evidence>
<dbReference type="Pfam" id="PF12679">
    <property type="entry name" value="ABC2_membrane_2"/>
    <property type="match status" value="1"/>
</dbReference>
<proteinExistence type="predicted"/>
<sequence length="268" mass="29525">MNRALFRAMYKQYRKKVAAISTGIVLYEGLLTWVYPIIAKNPAVIEVAESMPSTVKTVFGISENARTDTFEAFISGQFYARIWVMLMALYGIQTANALLAKMVEDGSLALLLSTPVSRSEILSTQMGVLLSTNAILVAVTIAGLFIGTFCSGIEINRWNYLCLGVLGIAFFSVIEVYSLFFSAWFVEEEQALTYAAGLTLAFYGLDIVGGLSDKLSWLKNLSLFQCFQPQEVLEGTRGTMPTIIGLSVVSAVLWLLTKKVFEKQDLAI</sequence>
<accession>H5XX03</accession>
<dbReference type="EMBL" id="CM001441">
    <property type="protein sequence ID" value="EHQ90871.1"/>
    <property type="molecule type" value="Genomic_DNA"/>
</dbReference>
<dbReference type="STRING" id="768710.DesyoDRAFT_3889"/>
<reference evidence="2 3" key="1">
    <citation type="submission" date="2011-11" db="EMBL/GenBank/DDBJ databases">
        <title>The Noncontiguous Finished genome of Desulfosporosinus youngiae DSM 17734.</title>
        <authorList>
            <consortium name="US DOE Joint Genome Institute (JGI-PGF)"/>
            <person name="Lucas S."/>
            <person name="Han J."/>
            <person name="Lapidus A."/>
            <person name="Cheng J.-F."/>
            <person name="Goodwin L."/>
            <person name="Pitluck S."/>
            <person name="Peters L."/>
            <person name="Ovchinnikova G."/>
            <person name="Lu M."/>
            <person name="Land M.L."/>
            <person name="Hauser L."/>
            <person name="Pester M."/>
            <person name="Spring S."/>
            <person name="Ollivier B."/>
            <person name="Rattei T."/>
            <person name="Klenk H.-P."/>
            <person name="Wagner M."/>
            <person name="Loy A."/>
            <person name="Woyke T.J."/>
        </authorList>
    </citation>
    <scope>NUCLEOTIDE SEQUENCE [LARGE SCALE GENOMIC DNA]</scope>
    <source>
        <strain evidence="2 3">DSM 17734</strain>
    </source>
</reference>
<feature type="transmembrane region" description="Helical" evidence="1">
    <location>
        <begin position="238"/>
        <end position="256"/>
    </location>
</feature>
<dbReference type="GO" id="GO:0140359">
    <property type="term" value="F:ABC-type transporter activity"/>
    <property type="evidence" value="ECO:0007669"/>
    <property type="project" value="InterPro"/>
</dbReference>
<dbReference type="eggNOG" id="COG1277">
    <property type="taxonomic scope" value="Bacteria"/>
</dbReference>
<feature type="transmembrane region" description="Helical" evidence="1">
    <location>
        <begin position="17"/>
        <end position="38"/>
    </location>
</feature>
<name>H5XX03_9FIRM</name>
<keyword evidence="1" id="KW-0472">Membrane</keyword>
<protein>
    <recommendedName>
        <fullName evidence="4">ABC-type transport system involved in multi-copper enzyme maturation, permease component</fullName>
    </recommendedName>
</protein>
<keyword evidence="3" id="KW-1185">Reference proteome</keyword>
<feature type="transmembrane region" description="Helical" evidence="1">
    <location>
        <begin position="158"/>
        <end position="180"/>
    </location>
</feature>
<dbReference type="Proteomes" id="UP000005104">
    <property type="component" value="Chromosome"/>
</dbReference>
<evidence type="ECO:0000313" key="3">
    <source>
        <dbReference type="Proteomes" id="UP000005104"/>
    </source>
</evidence>
<keyword evidence="1" id="KW-0812">Transmembrane</keyword>
<organism evidence="2 3">
    <name type="scientific">Desulfosporosinus youngiae DSM 17734</name>
    <dbReference type="NCBI Taxonomy" id="768710"/>
    <lineage>
        <taxon>Bacteria</taxon>
        <taxon>Bacillati</taxon>
        <taxon>Bacillota</taxon>
        <taxon>Clostridia</taxon>
        <taxon>Eubacteriales</taxon>
        <taxon>Desulfitobacteriaceae</taxon>
        <taxon>Desulfosporosinus</taxon>
    </lineage>
</organism>
<feature type="transmembrane region" description="Helical" evidence="1">
    <location>
        <begin position="121"/>
        <end position="146"/>
    </location>
</feature>
<evidence type="ECO:0000256" key="1">
    <source>
        <dbReference type="SAM" id="Phobius"/>
    </source>
</evidence>
<dbReference type="OrthoDB" id="66636at2"/>
<keyword evidence="1" id="KW-1133">Transmembrane helix</keyword>
<feature type="transmembrane region" description="Helical" evidence="1">
    <location>
        <begin position="192"/>
        <end position="212"/>
    </location>
</feature>